<evidence type="ECO:0000313" key="1">
    <source>
        <dbReference type="EMBL" id="RID93393.1"/>
    </source>
</evidence>
<proteinExistence type="predicted"/>
<reference evidence="1 2" key="1">
    <citation type="submission" date="2018-09" db="EMBL/GenBank/DDBJ databases">
        <title>Gemmobacter lutimaris sp. nov., a marine bacterium isolated from tidal flat.</title>
        <authorList>
            <person name="Lee D.W."/>
            <person name="Yoo Y."/>
            <person name="Kim J.-J."/>
            <person name="Kim B.S."/>
        </authorList>
    </citation>
    <scope>NUCLEOTIDE SEQUENCE [LARGE SCALE GENOMIC DNA]</scope>
    <source>
        <strain evidence="1 2">YJ-T1-11</strain>
    </source>
</reference>
<dbReference type="EMBL" id="QXXQ01000001">
    <property type="protein sequence ID" value="RID93393.1"/>
    <property type="molecule type" value="Genomic_DNA"/>
</dbReference>
<protein>
    <recommendedName>
        <fullName evidence="3">Peptidase MA-like domain-containing protein</fullName>
    </recommendedName>
</protein>
<evidence type="ECO:0008006" key="3">
    <source>
        <dbReference type="Google" id="ProtNLM"/>
    </source>
</evidence>
<dbReference type="Proteomes" id="UP000266649">
    <property type="component" value="Unassembled WGS sequence"/>
</dbReference>
<accession>A0A398C235</accession>
<name>A0A398C235_9RHOB</name>
<keyword evidence="2" id="KW-1185">Reference proteome</keyword>
<comment type="caution">
    <text evidence="1">The sequence shown here is derived from an EMBL/GenBank/DDBJ whole genome shotgun (WGS) entry which is preliminary data.</text>
</comment>
<evidence type="ECO:0000313" key="2">
    <source>
        <dbReference type="Proteomes" id="UP000266649"/>
    </source>
</evidence>
<gene>
    <name evidence="1" type="ORF">D2N39_00225</name>
</gene>
<organism evidence="1 2">
    <name type="scientific">Gemmobacter lutimaris</name>
    <dbReference type="NCBI Taxonomy" id="2306023"/>
    <lineage>
        <taxon>Bacteria</taxon>
        <taxon>Pseudomonadati</taxon>
        <taxon>Pseudomonadota</taxon>
        <taxon>Alphaproteobacteria</taxon>
        <taxon>Rhodobacterales</taxon>
        <taxon>Paracoccaceae</taxon>
        <taxon>Gemmobacter</taxon>
    </lineage>
</organism>
<sequence length="234" mass="25148">MQLHTKFGGRKFAMRRNGLVAFALGIMLSLPAVAGVLPKREGMAEVSPGLWVDLAAKPETIARIRRDISGAERSVAKALGGIMRPEWRVCTTRACDRRNGYGPRGMTYGYSIVTITSQGARSAGVFSHELTHVTLHAAIPPLGMLTGALPIWMDEGAAVLISGEPVQAADPAACKGRQVPLPRNHREFSRRSGVKGEGALALYVASTCAVRGWLAQGNTLRDMLPQLQQKGRLP</sequence>
<dbReference type="AlphaFoldDB" id="A0A398C235"/>